<protein>
    <recommendedName>
        <fullName evidence="6">alanine transaminase</fullName>
        <ecNumber evidence="6">2.6.1.2</ecNumber>
    </recommendedName>
</protein>
<evidence type="ECO:0000256" key="2">
    <source>
        <dbReference type="ARBA" id="ARBA00007441"/>
    </source>
</evidence>
<dbReference type="Pfam" id="PF00155">
    <property type="entry name" value="Aminotran_1_2"/>
    <property type="match status" value="1"/>
</dbReference>
<keyword evidence="5" id="KW-0663">Pyridoxal phosphate</keyword>
<dbReference type="GO" id="GO:0004021">
    <property type="term" value="F:L-alanine:2-oxoglutarate aminotransferase activity"/>
    <property type="evidence" value="ECO:0007669"/>
    <property type="project" value="UniProtKB-EC"/>
</dbReference>
<feature type="compositionally biased region" description="Low complexity" evidence="7">
    <location>
        <begin position="166"/>
        <end position="182"/>
    </location>
</feature>
<dbReference type="GO" id="GO:0003677">
    <property type="term" value="F:DNA binding"/>
    <property type="evidence" value="ECO:0007669"/>
    <property type="project" value="InterPro"/>
</dbReference>
<organism evidence="9 10">
    <name type="scientific">Collinsella intestinalis</name>
    <dbReference type="NCBI Taxonomy" id="147207"/>
    <lineage>
        <taxon>Bacteria</taxon>
        <taxon>Bacillati</taxon>
        <taxon>Actinomycetota</taxon>
        <taxon>Coriobacteriia</taxon>
        <taxon>Coriobacteriales</taxon>
        <taxon>Coriobacteriaceae</taxon>
        <taxon>Collinsella</taxon>
    </lineage>
</organism>
<keyword evidence="3 9" id="KW-0032">Aminotransferase</keyword>
<evidence type="ECO:0000256" key="7">
    <source>
        <dbReference type="SAM" id="MobiDB-lite"/>
    </source>
</evidence>
<dbReference type="Gene3D" id="1.10.260.40">
    <property type="entry name" value="lambda repressor-like DNA-binding domains"/>
    <property type="match status" value="1"/>
</dbReference>
<accession>A0A5K1JB12</accession>
<evidence type="ECO:0000256" key="1">
    <source>
        <dbReference type="ARBA" id="ARBA00001933"/>
    </source>
</evidence>
<comment type="cofactor">
    <cofactor evidence="1">
        <name>pyridoxal 5'-phosphate</name>
        <dbReference type="ChEBI" id="CHEBI:597326"/>
    </cofactor>
</comment>
<dbReference type="InterPro" id="IPR051926">
    <property type="entry name" value="Ala_Aminotransferase"/>
</dbReference>
<dbReference type="CDD" id="cd00609">
    <property type="entry name" value="AAT_like"/>
    <property type="match status" value="1"/>
</dbReference>
<dbReference type="GO" id="GO:0030170">
    <property type="term" value="F:pyridoxal phosphate binding"/>
    <property type="evidence" value="ECO:0007669"/>
    <property type="project" value="InterPro"/>
</dbReference>
<dbReference type="InterPro" id="IPR015422">
    <property type="entry name" value="PyrdxlP-dep_Trfase_small"/>
</dbReference>
<dbReference type="EMBL" id="CABWIC010000030">
    <property type="protein sequence ID" value="VWM01291.1"/>
    <property type="molecule type" value="Genomic_DNA"/>
</dbReference>
<dbReference type="InterPro" id="IPR010982">
    <property type="entry name" value="Lambda_DNA-bd_dom_sf"/>
</dbReference>
<evidence type="ECO:0000256" key="3">
    <source>
        <dbReference type="ARBA" id="ARBA00022576"/>
    </source>
</evidence>
<evidence type="ECO:0000259" key="8">
    <source>
        <dbReference type="PROSITE" id="PS50943"/>
    </source>
</evidence>
<gene>
    <name evidence="9" type="primary">alaA</name>
    <name evidence="9" type="ORF">JKKLCJKK_01233</name>
</gene>
<keyword evidence="9" id="KW-0670">Pyruvate</keyword>
<feature type="domain" description="HTH cro/C1-type" evidence="8">
    <location>
        <begin position="54"/>
        <end position="86"/>
    </location>
</feature>
<dbReference type="PANTHER" id="PTHR43488">
    <property type="entry name" value="GLUTAMATE-PYRUVATE AMINOTRANSFERASE ALAA"/>
    <property type="match status" value="1"/>
</dbReference>
<evidence type="ECO:0000313" key="10">
    <source>
        <dbReference type="Proteomes" id="UP000405524"/>
    </source>
</evidence>
<dbReference type="InterPro" id="IPR001387">
    <property type="entry name" value="Cro/C1-type_HTH"/>
</dbReference>
<sequence>MIGVEVAEGENTVNTSPTTVEVFASCLRHAMDGRGLKQADLIRMAADRGSKLGKSQVSQYVSGKTLPRRAVVQLLADILEIEPFELTGESWAAEYESTPAPAPVARTKSAAPAALAPAVPDDAATPASAAPATADGAPAPASAPADGAVAPATSAFTPSSPVMSDPPGRAEARPAAAFPEPRTFADRSTSSSHSEGNIMSENTRTFKKSSKLDNVLYDVRGPVVDEAARLESEGAHILKLNIGNPAPFGFRTPFEVIQDMREQLPECEGYSDSRGLFSARKAIMQYAQLKGLPNVSMDGIYTGNGVSELINLCMQALLDTGDEILIPSPDYPLWTACATLAGGTPVHYRCDEQADWNPDLADMEAKITARTKAVVIINPNNPTGAVYAKEVLEGIVEIARKHQLMIFADEIYDRLCMDDAEHVSIASLAPDLFCVTFSGLSKSHMIAGYRIGWMIVSGNKRLGEDFMLGVNMLSNMRLCSNVPAQSIVQTALGGHQSVKSYVTPGGRVCEQRNYVYEALNAIDGITAVKPKAAFYIFPKMDVKKFNIRDDEQFALDLLHQKGILITRGGGFNWPEPDHFRIVYLPPMDVLHEAMEDLAEFFETYRQR</sequence>
<feature type="region of interest" description="Disordered" evidence="7">
    <location>
        <begin position="113"/>
        <end position="205"/>
    </location>
</feature>
<feature type="compositionally biased region" description="Polar residues" evidence="7">
    <location>
        <begin position="186"/>
        <end position="203"/>
    </location>
</feature>
<reference evidence="9 10" key="1">
    <citation type="submission" date="2019-10" db="EMBL/GenBank/DDBJ databases">
        <authorList>
            <person name="Wolf R A."/>
        </authorList>
    </citation>
    <scope>NUCLEOTIDE SEQUENCE [LARGE SCALE GENOMIC DNA]</scope>
    <source>
        <strain evidence="9">Collinsella_intestinalis_DSM_13632</strain>
    </source>
</reference>
<dbReference type="PROSITE" id="PS50943">
    <property type="entry name" value="HTH_CROC1"/>
    <property type="match status" value="1"/>
</dbReference>
<dbReference type="CDD" id="cd00093">
    <property type="entry name" value="HTH_XRE"/>
    <property type="match status" value="1"/>
</dbReference>
<proteinExistence type="inferred from homology"/>
<dbReference type="OrthoDB" id="9763453at2"/>
<keyword evidence="4 9" id="KW-0808">Transferase</keyword>
<evidence type="ECO:0000313" key="9">
    <source>
        <dbReference type="EMBL" id="VWM01291.1"/>
    </source>
</evidence>
<dbReference type="InterPro" id="IPR015424">
    <property type="entry name" value="PyrdxlP-dep_Trfase"/>
</dbReference>
<evidence type="ECO:0000256" key="6">
    <source>
        <dbReference type="ARBA" id="ARBA00026106"/>
    </source>
</evidence>
<dbReference type="SUPFAM" id="SSF53383">
    <property type="entry name" value="PLP-dependent transferases"/>
    <property type="match status" value="1"/>
</dbReference>
<name>A0A5K1JB12_9ACTN</name>
<dbReference type="AlphaFoldDB" id="A0A5K1JB12"/>
<dbReference type="Proteomes" id="UP000405524">
    <property type="component" value="Unassembled WGS sequence"/>
</dbReference>
<dbReference type="Gene3D" id="3.40.640.10">
    <property type="entry name" value="Type I PLP-dependent aspartate aminotransferase-like (Major domain)"/>
    <property type="match status" value="1"/>
</dbReference>
<dbReference type="Gene3D" id="3.90.1150.10">
    <property type="entry name" value="Aspartate Aminotransferase, domain 1"/>
    <property type="match status" value="1"/>
</dbReference>
<evidence type="ECO:0000256" key="5">
    <source>
        <dbReference type="ARBA" id="ARBA00022898"/>
    </source>
</evidence>
<dbReference type="EC" id="2.6.1.2" evidence="6"/>
<comment type="similarity">
    <text evidence="2">Belongs to the class-I pyridoxal-phosphate-dependent aminotransferase family.</text>
</comment>
<feature type="compositionally biased region" description="Low complexity" evidence="7">
    <location>
        <begin position="113"/>
        <end position="155"/>
    </location>
</feature>
<dbReference type="InterPro" id="IPR004839">
    <property type="entry name" value="Aminotransferase_I/II_large"/>
</dbReference>
<evidence type="ECO:0000256" key="4">
    <source>
        <dbReference type="ARBA" id="ARBA00022679"/>
    </source>
</evidence>
<dbReference type="PANTHER" id="PTHR43488:SF2">
    <property type="entry name" value="GLUTAMATE-PYRUVATE AMINOTRANSFERASE ALAA"/>
    <property type="match status" value="1"/>
</dbReference>
<dbReference type="InterPro" id="IPR015421">
    <property type="entry name" value="PyrdxlP-dep_Trfase_major"/>
</dbReference>